<comment type="caution">
    <text evidence="1">The sequence shown here is derived from an EMBL/GenBank/DDBJ whole genome shotgun (WGS) entry which is preliminary data.</text>
</comment>
<dbReference type="EMBL" id="CM023473">
    <property type="protein sequence ID" value="KAH7955188.1"/>
    <property type="molecule type" value="Genomic_DNA"/>
</dbReference>
<protein>
    <submittedName>
        <fullName evidence="1">Uncharacterized protein</fullName>
    </submittedName>
</protein>
<keyword evidence="2" id="KW-1185">Reference proteome</keyword>
<organism evidence="1 2">
    <name type="scientific">Dermacentor silvarum</name>
    <name type="common">Tick</name>
    <dbReference type="NCBI Taxonomy" id="543639"/>
    <lineage>
        <taxon>Eukaryota</taxon>
        <taxon>Metazoa</taxon>
        <taxon>Ecdysozoa</taxon>
        <taxon>Arthropoda</taxon>
        <taxon>Chelicerata</taxon>
        <taxon>Arachnida</taxon>
        <taxon>Acari</taxon>
        <taxon>Parasitiformes</taxon>
        <taxon>Ixodida</taxon>
        <taxon>Ixodoidea</taxon>
        <taxon>Ixodidae</taxon>
        <taxon>Rhipicephalinae</taxon>
        <taxon>Dermacentor</taxon>
    </lineage>
</organism>
<name>A0ACB8D1B8_DERSI</name>
<proteinExistence type="predicted"/>
<reference evidence="1" key="1">
    <citation type="submission" date="2020-05" db="EMBL/GenBank/DDBJ databases">
        <title>Large-scale comparative analyses of tick genomes elucidate their genetic diversity and vector capacities.</title>
        <authorList>
            <person name="Jia N."/>
            <person name="Wang J."/>
            <person name="Shi W."/>
            <person name="Du L."/>
            <person name="Sun Y."/>
            <person name="Zhan W."/>
            <person name="Jiang J."/>
            <person name="Wang Q."/>
            <person name="Zhang B."/>
            <person name="Ji P."/>
            <person name="Sakyi L.B."/>
            <person name="Cui X."/>
            <person name="Yuan T."/>
            <person name="Jiang B."/>
            <person name="Yang W."/>
            <person name="Lam T.T.-Y."/>
            <person name="Chang Q."/>
            <person name="Ding S."/>
            <person name="Wang X."/>
            <person name="Zhu J."/>
            <person name="Ruan X."/>
            <person name="Zhao L."/>
            <person name="Wei J."/>
            <person name="Que T."/>
            <person name="Du C."/>
            <person name="Cheng J."/>
            <person name="Dai P."/>
            <person name="Han X."/>
            <person name="Huang E."/>
            <person name="Gao Y."/>
            <person name="Liu J."/>
            <person name="Shao H."/>
            <person name="Ye R."/>
            <person name="Li L."/>
            <person name="Wei W."/>
            <person name="Wang X."/>
            <person name="Wang C."/>
            <person name="Yang T."/>
            <person name="Huo Q."/>
            <person name="Li W."/>
            <person name="Guo W."/>
            <person name="Chen H."/>
            <person name="Zhou L."/>
            <person name="Ni X."/>
            <person name="Tian J."/>
            <person name="Zhou Y."/>
            <person name="Sheng Y."/>
            <person name="Liu T."/>
            <person name="Pan Y."/>
            <person name="Xia L."/>
            <person name="Li J."/>
            <person name="Zhao F."/>
            <person name="Cao W."/>
        </authorList>
    </citation>
    <scope>NUCLEOTIDE SEQUENCE</scope>
    <source>
        <strain evidence="1">Dsil-2018</strain>
    </source>
</reference>
<gene>
    <name evidence="1" type="ORF">HPB49_025328</name>
</gene>
<sequence length="202" mass="21870">MPVSGIGEYRLGGLGSIALWDEYVERLELYCEPNEHSKEEEKLVVLLSSCGEERYSLIVTLVKPDRPAAAAYDNIKKAGKQLNDSNEKSGHSHGDVSCTNDAAVSVRRSREPVLSREVTCYRCNGHVVDLGGSQGSKGGGCEPREDLYRPQTGDPGLPVWLGSAERADQWGRLNNGRPNGPNGKSQGGAHVDPLERDLLLAS</sequence>
<evidence type="ECO:0000313" key="2">
    <source>
        <dbReference type="Proteomes" id="UP000821865"/>
    </source>
</evidence>
<evidence type="ECO:0000313" key="1">
    <source>
        <dbReference type="EMBL" id="KAH7955188.1"/>
    </source>
</evidence>
<accession>A0ACB8D1B8</accession>
<dbReference type="Proteomes" id="UP000821865">
    <property type="component" value="Chromosome 4"/>
</dbReference>